<proteinExistence type="predicted"/>
<name>A0A444RJQ6_VERDA</name>
<evidence type="ECO:0000256" key="1">
    <source>
        <dbReference type="SAM" id="MobiDB-lite"/>
    </source>
</evidence>
<protein>
    <recommendedName>
        <fullName evidence="4">Reverse transcriptase</fullName>
    </recommendedName>
</protein>
<evidence type="ECO:0008006" key="4">
    <source>
        <dbReference type="Google" id="ProtNLM"/>
    </source>
</evidence>
<dbReference type="EMBL" id="RSDZ01000227">
    <property type="protein sequence ID" value="RXG41349.1"/>
    <property type="molecule type" value="Genomic_DNA"/>
</dbReference>
<sequence length="198" mass="22215">MPVGTGERRECWCRSIAVSEIVLEKPGAAQDSTAKGAAKQYHDAIQQQKKSHWNHFLANNDNIWKAAKYLQSGDDAAFGKVPQLVKADGTRTTDSIEQAEELLATLFSPYQSSLKRKEGVLPDQWRHAEIIPLKKPGKGDYTIAKAWRLISLLATPGKVLESQKRRPTSPVHQSDSREEPSNFGRISTHYPRPTHFEN</sequence>
<comment type="caution">
    <text evidence="2">The sequence shown here is derived from an EMBL/GenBank/DDBJ whole genome shotgun (WGS) entry which is preliminary data.</text>
</comment>
<reference evidence="2 3" key="1">
    <citation type="submission" date="2018-12" db="EMBL/GenBank/DDBJ databases">
        <title>Genome of Verticillium dahliae isolate Getta Getta.</title>
        <authorList>
            <person name="Gardiner D.M."/>
        </authorList>
    </citation>
    <scope>NUCLEOTIDE SEQUENCE [LARGE SCALE GENOMIC DNA]</scope>
    <source>
        <strain evidence="2 3">Getta Getta</strain>
    </source>
</reference>
<dbReference type="AlphaFoldDB" id="A0A444RJQ6"/>
<evidence type="ECO:0000313" key="2">
    <source>
        <dbReference type="EMBL" id="RXG41349.1"/>
    </source>
</evidence>
<dbReference type="Proteomes" id="UP000288725">
    <property type="component" value="Chromosome 4"/>
</dbReference>
<accession>A0A444RJQ6</accession>
<evidence type="ECO:0000313" key="3">
    <source>
        <dbReference type="Proteomes" id="UP000288725"/>
    </source>
</evidence>
<gene>
    <name evidence="2" type="ORF">VDGE_30385</name>
</gene>
<feature type="region of interest" description="Disordered" evidence="1">
    <location>
        <begin position="160"/>
        <end position="198"/>
    </location>
</feature>
<organism evidence="2 3">
    <name type="scientific">Verticillium dahliae</name>
    <name type="common">Verticillium wilt</name>
    <dbReference type="NCBI Taxonomy" id="27337"/>
    <lineage>
        <taxon>Eukaryota</taxon>
        <taxon>Fungi</taxon>
        <taxon>Dikarya</taxon>
        <taxon>Ascomycota</taxon>
        <taxon>Pezizomycotina</taxon>
        <taxon>Sordariomycetes</taxon>
        <taxon>Hypocreomycetidae</taxon>
        <taxon>Glomerellales</taxon>
        <taxon>Plectosphaerellaceae</taxon>
        <taxon>Verticillium</taxon>
    </lineage>
</organism>